<name>A0ABM7LZU7_9ACTN</name>
<gene>
    <name evidence="2" type="ORF">Aiant_55210</name>
</gene>
<evidence type="ECO:0000313" key="3">
    <source>
        <dbReference type="Proteomes" id="UP000676967"/>
    </source>
</evidence>
<evidence type="ECO:0000313" key="2">
    <source>
        <dbReference type="EMBL" id="BCJ44864.1"/>
    </source>
</evidence>
<protein>
    <submittedName>
        <fullName evidence="2">Uncharacterized protein</fullName>
    </submittedName>
</protein>
<reference evidence="2 3" key="1">
    <citation type="submission" date="2020-08" db="EMBL/GenBank/DDBJ databases">
        <title>Whole genome shotgun sequence of Actinoplanes ianthinogenes NBRC 13996.</title>
        <authorList>
            <person name="Komaki H."/>
            <person name="Tamura T."/>
        </authorList>
    </citation>
    <scope>NUCLEOTIDE SEQUENCE [LARGE SCALE GENOMIC DNA]</scope>
    <source>
        <strain evidence="2 3">NBRC 13996</strain>
    </source>
</reference>
<organism evidence="2 3">
    <name type="scientific">Actinoplanes ianthinogenes</name>
    <dbReference type="NCBI Taxonomy" id="122358"/>
    <lineage>
        <taxon>Bacteria</taxon>
        <taxon>Bacillati</taxon>
        <taxon>Actinomycetota</taxon>
        <taxon>Actinomycetes</taxon>
        <taxon>Micromonosporales</taxon>
        <taxon>Micromonosporaceae</taxon>
        <taxon>Actinoplanes</taxon>
    </lineage>
</organism>
<proteinExistence type="predicted"/>
<feature type="region of interest" description="Disordered" evidence="1">
    <location>
        <begin position="19"/>
        <end position="50"/>
    </location>
</feature>
<dbReference type="Proteomes" id="UP000676967">
    <property type="component" value="Chromosome"/>
</dbReference>
<sequence>MLLTIIGMIGGYLLSERKDRGTEATSPTTDAAPSYTPSAPPSLLPTDGLCPQQTQDFAVHSQIPGPLSQVVRRRTTAGTVIWICQNEAGQLFYHANKGGESATWIEGKTALFLRDVVHEPDGSYEGTASDGSIFNLNDDRLLITPLSGKPRVQDLAPE</sequence>
<keyword evidence="3" id="KW-1185">Reference proteome</keyword>
<accession>A0ABM7LZU7</accession>
<dbReference type="EMBL" id="AP023356">
    <property type="protein sequence ID" value="BCJ44864.1"/>
    <property type="molecule type" value="Genomic_DNA"/>
</dbReference>
<feature type="compositionally biased region" description="Low complexity" evidence="1">
    <location>
        <begin position="23"/>
        <end position="37"/>
    </location>
</feature>
<evidence type="ECO:0000256" key="1">
    <source>
        <dbReference type="SAM" id="MobiDB-lite"/>
    </source>
</evidence>